<comment type="subcellular location">
    <subcellularLocation>
        <location evidence="1">Nucleus</location>
    </subcellularLocation>
</comment>
<dbReference type="PROSITE" id="PS50013">
    <property type="entry name" value="CHROMO_2"/>
    <property type="match status" value="1"/>
</dbReference>
<evidence type="ECO:0000259" key="9">
    <source>
        <dbReference type="PROSITE" id="PS51371"/>
    </source>
</evidence>
<evidence type="ECO:0000313" key="10">
    <source>
        <dbReference type="EMBL" id="CAJ0919125.1"/>
    </source>
</evidence>
<evidence type="ECO:0000256" key="5">
    <source>
        <dbReference type="ARBA" id="ARBA00023214"/>
    </source>
</evidence>
<evidence type="ECO:0000259" key="8">
    <source>
        <dbReference type="PROSITE" id="PS50013"/>
    </source>
</evidence>
<proteinExistence type="predicted"/>
<organism evidence="10 11">
    <name type="scientific">Ranitomeya imitator</name>
    <name type="common">mimic poison frog</name>
    <dbReference type="NCBI Taxonomy" id="111125"/>
    <lineage>
        <taxon>Eukaryota</taxon>
        <taxon>Metazoa</taxon>
        <taxon>Chordata</taxon>
        <taxon>Craniata</taxon>
        <taxon>Vertebrata</taxon>
        <taxon>Euteleostomi</taxon>
        <taxon>Amphibia</taxon>
        <taxon>Batrachia</taxon>
        <taxon>Anura</taxon>
        <taxon>Neobatrachia</taxon>
        <taxon>Hyloidea</taxon>
        <taxon>Dendrobatidae</taxon>
        <taxon>Dendrobatinae</taxon>
        <taxon>Ranitomeya</taxon>
    </lineage>
</organism>
<dbReference type="SMART" id="SM00298">
    <property type="entry name" value="CHROMO"/>
    <property type="match status" value="1"/>
</dbReference>
<dbReference type="InterPro" id="IPR046342">
    <property type="entry name" value="CBS_dom_sf"/>
</dbReference>
<dbReference type="InterPro" id="IPR016197">
    <property type="entry name" value="Chromo-like_dom_sf"/>
</dbReference>
<dbReference type="InterPro" id="IPR000644">
    <property type="entry name" value="CBS_dom"/>
</dbReference>
<accession>A0ABN9KPY8</accession>
<evidence type="ECO:0000256" key="3">
    <source>
        <dbReference type="ARBA" id="ARBA00023065"/>
    </source>
</evidence>
<evidence type="ECO:0000313" key="11">
    <source>
        <dbReference type="Proteomes" id="UP001176940"/>
    </source>
</evidence>
<dbReference type="PANTHER" id="PTHR45720:SF17">
    <property type="entry name" value="CHLORIDE CHANNEL PROTEIN CLC-KB ISOFORM X1"/>
    <property type="match status" value="1"/>
</dbReference>
<keyword evidence="2" id="KW-0813">Transport</keyword>
<dbReference type="EMBL" id="CAUEEQ010001191">
    <property type="protein sequence ID" value="CAJ0919125.1"/>
    <property type="molecule type" value="Genomic_DNA"/>
</dbReference>
<evidence type="ECO:0000256" key="2">
    <source>
        <dbReference type="ARBA" id="ARBA00022448"/>
    </source>
</evidence>
<dbReference type="SUPFAM" id="SSF54160">
    <property type="entry name" value="Chromo domain-like"/>
    <property type="match status" value="1"/>
</dbReference>
<feature type="domain" description="CBS" evidence="9">
    <location>
        <begin position="161"/>
        <end position="219"/>
    </location>
</feature>
<keyword evidence="3" id="KW-0406">Ion transport</keyword>
<protein>
    <recommendedName>
        <fullName evidence="12">CBS domain-containing protein</fullName>
    </recommendedName>
</protein>
<dbReference type="PANTHER" id="PTHR45720">
    <property type="entry name" value="CHLORIDE CHANNEL PROTEIN 2"/>
    <property type="match status" value="1"/>
</dbReference>
<evidence type="ECO:0000256" key="7">
    <source>
        <dbReference type="SAM" id="MobiDB-lite"/>
    </source>
</evidence>
<comment type="caution">
    <text evidence="10">The sequence shown here is derived from an EMBL/GenBank/DDBJ whole genome shotgun (WGS) entry which is preliminary data.</text>
</comment>
<dbReference type="PROSITE" id="PS51371">
    <property type="entry name" value="CBS"/>
    <property type="match status" value="1"/>
</dbReference>
<keyword evidence="6" id="KW-0129">CBS domain</keyword>
<evidence type="ECO:0008006" key="12">
    <source>
        <dbReference type="Google" id="ProtNLM"/>
    </source>
</evidence>
<feature type="domain" description="Chromo" evidence="8">
    <location>
        <begin position="19"/>
        <end position="66"/>
    </location>
</feature>
<feature type="region of interest" description="Disordered" evidence="7">
    <location>
        <begin position="244"/>
        <end position="265"/>
    </location>
</feature>
<keyword evidence="5" id="KW-0868">Chloride</keyword>
<dbReference type="InterPro" id="IPR000953">
    <property type="entry name" value="Chromo/chromo_shadow_dom"/>
</dbReference>
<gene>
    <name evidence="10" type="ORF">RIMI_LOCUS944595</name>
</gene>
<dbReference type="InterPro" id="IPR023780">
    <property type="entry name" value="Chromo_domain"/>
</dbReference>
<keyword evidence="11" id="KW-1185">Reference proteome</keyword>
<dbReference type="InterPro" id="IPR050970">
    <property type="entry name" value="Cl_channel_volt-gated"/>
</dbReference>
<evidence type="ECO:0000256" key="6">
    <source>
        <dbReference type="PROSITE-ProRule" id="PRU00703"/>
    </source>
</evidence>
<sequence length="366" mass="41263">MVASVDPPAPVLVEGELEYVVEKILDSRISRRKLQYLVKWKGYGQEDNSWVVASDVHAADLVRAFHLARPDRPGGSGEGSVTPPQGGGYCCEFCYRTPSCGHERYFGEFCPWTPSGGSNAISQSFQNSFFDIIVIVKKLPYLPKLVFGKNCAHDICAEDFMVTDLRYLVKGFKYKDVRNLLKSSDFRQFPIVDAEDSRILLGSVSRKTLSKLLSDQLSTERRMQYMMNQPGSNMNHNGTVTSLGDCSRPKLPRTAEEPESGDTATYSAQETITYESEEVEEWECRQLNEVVPIEDLIIDPAPYRLMEKQTLYQCYDLFNLLGLRLGYVTRTGQLVGVVSLSEVIMVLTTTTCETDIDIGNWYRNSD</sequence>
<keyword evidence="4" id="KW-0869">Chloride channel</keyword>
<dbReference type="Proteomes" id="UP001176940">
    <property type="component" value="Unassembled WGS sequence"/>
</dbReference>
<dbReference type="SUPFAM" id="SSF54631">
    <property type="entry name" value="CBS-domain pair"/>
    <property type="match status" value="1"/>
</dbReference>
<dbReference type="Gene3D" id="3.10.580.10">
    <property type="entry name" value="CBS-domain"/>
    <property type="match status" value="1"/>
</dbReference>
<keyword evidence="4" id="KW-0407">Ion channel</keyword>
<evidence type="ECO:0000256" key="1">
    <source>
        <dbReference type="ARBA" id="ARBA00004123"/>
    </source>
</evidence>
<name>A0ABN9KPY8_9NEOB</name>
<reference evidence="10" key="1">
    <citation type="submission" date="2023-07" db="EMBL/GenBank/DDBJ databases">
        <authorList>
            <person name="Stuckert A."/>
        </authorList>
    </citation>
    <scope>NUCLEOTIDE SEQUENCE</scope>
</reference>
<dbReference type="CDD" id="cd00024">
    <property type="entry name" value="CD_CSD"/>
    <property type="match status" value="1"/>
</dbReference>
<dbReference type="Gene3D" id="2.40.50.40">
    <property type="match status" value="1"/>
</dbReference>
<evidence type="ECO:0000256" key="4">
    <source>
        <dbReference type="ARBA" id="ARBA00023173"/>
    </source>
</evidence>
<dbReference type="Pfam" id="PF00385">
    <property type="entry name" value="Chromo"/>
    <property type="match status" value="1"/>
</dbReference>